<evidence type="ECO:0000256" key="3">
    <source>
        <dbReference type="ARBA" id="ARBA00023004"/>
    </source>
</evidence>
<accession>A0A6N7Z761</accession>
<evidence type="ECO:0000256" key="1">
    <source>
        <dbReference type="ARBA" id="ARBA00001954"/>
    </source>
</evidence>
<evidence type="ECO:0000313" key="6">
    <source>
        <dbReference type="EMBL" id="MTD57959.1"/>
    </source>
</evidence>
<keyword evidence="6" id="KW-0223">Dioxygenase</keyword>
<comment type="caution">
    <text evidence="6">The sequence shown here is derived from an EMBL/GenBank/DDBJ whole genome shotgun (WGS) entry which is preliminary data.</text>
</comment>
<evidence type="ECO:0000256" key="4">
    <source>
        <dbReference type="ARBA" id="ARBA00023194"/>
    </source>
</evidence>
<dbReference type="Gene3D" id="3.60.130.10">
    <property type="entry name" value="Clavaminate synthase-like"/>
    <property type="match status" value="1"/>
</dbReference>
<keyword evidence="3" id="KW-0408">Iron</keyword>
<dbReference type="EMBL" id="WMBA01000057">
    <property type="protein sequence ID" value="MTD57959.1"/>
    <property type="molecule type" value="Genomic_DNA"/>
</dbReference>
<name>A0A6N7Z761_9PSEU</name>
<keyword evidence="2" id="KW-0560">Oxidoreductase</keyword>
<feature type="domain" description="TauD/TfdA-like" evidence="5">
    <location>
        <begin position="30"/>
        <end position="291"/>
    </location>
</feature>
<organism evidence="6 7">
    <name type="scientific">Amycolatopsis pithecellobii</name>
    <dbReference type="NCBI Taxonomy" id="664692"/>
    <lineage>
        <taxon>Bacteria</taxon>
        <taxon>Bacillati</taxon>
        <taxon>Actinomycetota</taxon>
        <taxon>Actinomycetes</taxon>
        <taxon>Pseudonocardiales</taxon>
        <taxon>Pseudonocardiaceae</taxon>
        <taxon>Amycolatopsis</taxon>
    </lineage>
</organism>
<comment type="cofactor">
    <cofactor evidence="1">
        <name>Fe(2+)</name>
        <dbReference type="ChEBI" id="CHEBI:29033"/>
    </cofactor>
</comment>
<dbReference type="PANTHER" id="PTHR10696:SF56">
    <property type="entry name" value="TAUD_TFDA-LIKE DOMAIN-CONTAINING PROTEIN"/>
    <property type="match status" value="1"/>
</dbReference>
<dbReference type="SUPFAM" id="SSF51197">
    <property type="entry name" value="Clavaminate synthase-like"/>
    <property type="match status" value="1"/>
</dbReference>
<evidence type="ECO:0000259" key="5">
    <source>
        <dbReference type="Pfam" id="PF02668"/>
    </source>
</evidence>
<protein>
    <submittedName>
        <fullName evidence="6">Taurine catabolism dioxygenase TauD</fullName>
    </submittedName>
</protein>
<dbReference type="OrthoDB" id="9769888at2"/>
<gene>
    <name evidence="6" type="ORF">GKO32_28840</name>
</gene>
<proteinExistence type="predicted"/>
<dbReference type="InterPro" id="IPR003819">
    <property type="entry name" value="TauD/TfdA-like"/>
</dbReference>
<dbReference type="InterPro" id="IPR042098">
    <property type="entry name" value="TauD-like_sf"/>
</dbReference>
<dbReference type="Proteomes" id="UP000440096">
    <property type="component" value="Unassembled WGS sequence"/>
</dbReference>
<evidence type="ECO:0000256" key="2">
    <source>
        <dbReference type="ARBA" id="ARBA00023002"/>
    </source>
</evidence>
<dbReference type="PANTHER" id="PTHR10696">
    <property type="entry name" value="GAMMA-BUTYROBETAINE HYDROXYLASE-RELATED"/>
    <property type="match status" value="1"/>
</dbReference>
<dbReference type="GO" id="GO:0051213">
    <property type="term" value="F:dioxygenase activity"/>
    <property type="evidence" value="ECO:0007669"/>
    <property type="project" value="UniProtKB-KW"/>
</dbReference>
<keyword evidence="4" id="KW-0045">Antibiotic biosynthesis</keyword>
<dbReference type="GO" id="GO:0017000">
    <property type="term" value="P:antibiotic biosynthetic process"/>
    <property type="evidence" value="ECO:0007669"/>
    <property type="project" value="UniProtKB-KW"/>
</dbReference>
<sequence>MTIDFTRLGEGDGLLVTPATGQASLAEIDQVGLVELLADAGHLLIRGFPASVEDFNALVQRHSSRTTLDPARTFHGSAAQKVDSGHDPIGLHLENGATPFAPDLLWFHCVKAAGSGSQTTVCDGYRVWEALSESTRQLFTAQPITFARNVPAALWRRLAAFLANDGRTPEDMTVESLYQLANPGSQASFVEINEGGDLRYEYAMYAAHPTKWSSRVAWANSILGPSFNYEAPDIRFADGTRIPDDAVAEYTEVTEKLTEEIAWQDGDIVLIDNSRVMHGRRAITDPDRTILNSQSYAKEKVAA</sequence>
<dbReference type="InterPro" id="IPR050411">
    <property type="entry name" value="AlphaKG_dependent_hydroxylases"/>
</dbReference>
<dbReference type="AlphaFoldDB" id="A0A6N7Z761"/>
<dbReference type="RefSeq" id="WP_154760067.1">
    <property type="nucleotide sequence ID" value="NZ_WMBA01000057.1"/>
</dbReference>
<evidence type="ECO:0000313" key="7">
    <source>
        <dbReference type="Proteomes" id="UP000440096"/>
    </source>
</evidence>
<reference evidence="6 7" key="1">
    <citation type="submission" date="2019-11" db="EMBL/GenBank/DDBJ databases">
        <title>Draft genome of Amycolatopsis RM579.</title>
        <authorList>
            <person name="Duangmal K."/>
            <person name="Mingma R."/>
        </authorList>
    </citation>
    <scope>NUCLEOTIDE SEQUENCE [LARGE SCALE GENOMIC DNA]</scope>
    <source>
        <strain evidence="6 7">RM579</strain>
    </source>
</reference>
<dbReference type="Pfam" id="PF02668">
    <property type="entry name" value="TauD"/>
    <property type="match status" value="1"/>
</dbReference>
<keyword evidence="7" id="KW-1185">Reference proteome</keyword>